<dbReference type="Proteomes" id="UP000571017">
    <property type="component" value="Unassembled WGS sequence"/>
</dbReference>
<dbReference type="PANTHER" id="PTHR42939">
    <property type="entry name" value="ABC TRANSPORTER ATP-BINDING PROTEIN ALBC-RELATED"/>
    <property type="match status" value="1"/>
</dbReference>
<dbReference type="InterPro" id="IPR051782">
    <property type="entry name" value="ABC_Transporter_VariousFunc"/>
</dbReference>
<evidence type="ECO:0000259" key="4">
    <source>
        <dbReference type="PROSITE" id="PS50893"/>
    </source>
</evidence>
<dbReference type="InterPro" id="IPR003593">
    <property type="entry name" value="AAA+_ATPase"/>
</dbReference>
<dbReference type="InterPro" id="IPR003439">
    <property type="entry name" value="ABC_transporter-like_ATP-bd"/>
</dbReference>
<evidence type="ECO:0000256" key="1">
    <source>
        <dbReference type="ARBA" id="ARBA00022448"/>
    </source>
</evidence>
<dbReference type="PANTHER" id="PTHR42939:SF3">
    <property type="entry name" value="ABC TRANSPORTER ATP-BINDING COMPONENT"/>
    <property type="match status" value="1"/>
</dbReference>
<dbReference type="CDD" id="cd03230">
    <property type="entry name" value="ABC_DR_subfamily_A"/>
    <property type="match status" value="1"/>
</dbReference>
<evidence type="ECO:0000256" key="3">
    <source>
        <dbReference type="ARBA" id="ARBA00022840"/>
    </source>
</evidence>
<dbReference type="EMBL" id="JACEFG010000003">
    <property type="protein sequence ID" value="MBA2176318.1"/>
    <property type="molecule type" value="Genomic_DNA"/>
</dbReference>
<keyword evidence="1" id="KW-0813">Transport</keyword>
<accession>A0A838CWL1</accession>
<keyword evidence="6" id="KW-1185">Reference proteome</keyword>
<dbReference type="SMART" id="SM00382">
    <property type="entry name" value="AAA"/>
    <property type="match status" value="1"/>
</dbReference>
<keyword evidence="3 5" id="KW-0067">ATP-binding</keyword>
<evidence type="ECO:0000313" key="5">
    <source>
        <dbReference type="EMBL" id="MBA2176318.1"/>
    </source>
</evidence>
<dbReference type="Gene3D" id="3.40.50.300">
    <property type="entry name" value="P-loop containing nucleotide triphosphate hydrolases"/>
    <property type="match status" value="1"/>
</dbReference>
<feature type="domain" description="ABC transporter" evidence="4">
    <location>
        <begin position="1"/>
        <end position="232"/>
    </location>
</feature>
<gene>
    <name evidence="5" type="ORF">H0266_15585</name>
</gene>
<proteinExistence type="predicted"/>
<comment type="caution">
    <text evidence="5">The sequence shown here is derived from an EMBL/GenBank/DDBJ whole genome shotgun (WGS) entry which is preliminary data.</text>
</comment>
<protein>
    <submittedName>
        <fullName evidence="5">ABC transporter ATP-binding protein</fullName>
    </submittedName>
</protein>
<reference evidence="5 6" key="1">
    <citation type="journal article" date="2004" name="Extremophiles">
        <title>Halobacillus locisalis sp. nov., a halophilic bacterium isolated from a marine solar saltern of the Yellow Sea in Korea.</title>
        <authorList>
            <person name="Yoon J.H."/>
            <person name="Kang K.H."/>
            <person name="Oh T.K."/>
            <person name="Park Y.H."/>
        </authorList>
    </citation>
    <scope>NUCLEOTIDE SEQUENCE [LARGE SCALE GENOMIC DNA]</scope>
    <source>
        <strain evidence="5 6">KCTC 3788</strain>
    </source>
</reference>
<dbReference type="SUPFAM" id="SSF52540">
    <property type="entry name" value="P-loop containing nucleoside triphosphate hydrolases"/>
    <property type="match status" value="1"/>
</dbReference>
<evidence type="ECO:0000256" key="2">
    <source>
        <dbReference type="ARBA" id="ARBA00022741"/>
    </source>
</evidence>
<dbReference type="InterPro" id="IPR027417">
    <property type="entry name" value="P-loop_NTPase"/>
</dbReference>
<organism evidence="5 6">
    <name type="scientific">Halobacillus locisalis</name>
    <dbReference type="NCBI Taxonomy" id="220753"/>
    <lineage>
        <taxon>Bacteria</taxon>
        <taxon>Bacillati</taxon>
        <taxon>Bacillota</taxon>
        <taxon>Bacilli</taxon>
        <taxon>Bacillales</taxon>
        <taxon>Bacillaceae</taxon>
        <taxon>Halobacillus</taxon>
    </lineage>
</organism>
<dbReference type="PROSITE" id="PS50893">
    <property type="entry name" value="ABC_TRANSPORTER_2"/>
    <property type="match status" value="1"/>
</dbReference>
<dbReference type="RefSeq" id="WP_181473345.1">
    <property type="nucleotide sequence ID" value="NZ_JACEFG010000003.1"/>
</dbReference>
<dbReference type="GO" id="GO:0005524">
    <property type="term" value="F:ATP binding"/>
    <property type="evidence" value="ECO:0007669"/>
    <property type="project" value="UniProtKB-KW"/>
</dbReference>
<evidence type="ECO:0000313" key="6">
    <source>
        <dbReference type="Proteomes" id="UP000571017"/>
    </source>
</evidence>
<dbReference type="Pfam" id="PF00005">
    <property type="entry name" value="ABC_tran"/>
    <property type="match status" value="1"/>
</dbReference>
<name>A0A838CWL1_9BACI</name>
<sequence>MENQNVIELRHVSKSFDGFFIEDFSLDVKKGFVTGFIGGNGVGKSTTIKMIMNLLQPDSGSVSVFGLDYENHEKEIKQRIGFVFDESVFYENLTLAELKEIVKRAYVKWDDSLFYDYVNKFNLPLNKKIKTFSKGMAIKASLTIALSHHAELIVMDEPTSGLDPIFRRELLEILHQLLQDGDTTIFFSTHITTDLDSIADYITFIHDGEHIFTKDLYQIEEEYAIVKGGLELLDQDTEQEFIATRKTAYGFEALTSNKRKAEEVFGEMALIEAPTLEDIMYYTKKGAVPHVQLNT</sequence>
<keyword evidence="2" id="KW-0547">Nucleotide-binding</keyword>
<dbReference type="AlphaFoldDB" id="A0A838CWL1"/>
<dbReference type="GO" id="GO:0016887">
    <property type="term" value="F:ATP hydrolysis activity"/>
    <property type="evidence" value="ECO:0007669"/>
    <property type="project" value="InterPro"/>
</dbReference>